<keyword evidence="7" id="KW-0186">Copper</keyword>
<feature type="domain" description="CopC" evidence="11">
    <location>
        <begin position="33"/>
        <end position="125"/>
    </location>
</feature>
<dbReference type="Pfam" id="PF04234">
    <property type="entry name" value="CopC"/>
    <property type="match status" value="1"/>
</dbReference>
<feature type="chain" id="PRO_5011486715" evidence="10">
    <location>
        <begin position="30"/>
        <end position="546"/>
    </location>
</feature>
<keyword evidence="2" id="KW-1003">Cell membrane</keyword>
<keyword evidence="15" id="KW-1185">Reference proteome</keyword>
<dbReference type="InterPro" id="IPR008457">
    <property type="entry name" value="Cu-R_CopD_dom"/>
</dbReference>
<organism evidence="14 15">
    <name type="scientific">Nocardioides terrae</name>
    <dbReference type="NCBI Taxonomy" id="574651"/>
    <lineage>
        <taxon>Bacteria</taxon>
        <taxon>Bacillati</taxon>
        <taxon>Actinomycetota</taxon>
        <taxon>Actinomycetes</taxon>
        <taxon>Propionibacteriales</taxon>
        <taxon>Nocardioidaceae</taxon>
        <taxon>Nocardioides</taxon>
    </lineage>
</organism>
<dbReference type="Pfam" id="PF13115">
    <property type="entry name" value="YtkA"/>
    <property type="match status" value="1"/>
</dbReference>
<evidence type="ECO:0000259" key="13">
    <source>
        <dbReference type="Pfam" id="PF13115"/>
    </source>
</evidence>
<evidence type="ECO:0000256" key="10">
    <source>
        <dbReference type="SAM" id="SignalP"/>
    </source>
</evidence>
<dbReference type="EMBL" id="FOLB01000001">
    <property type="protein sequence ID" value="SFB78026.1"/>
    <property type="molecule type" value="Genomic_DNA"/>
</dbReference>
<feature type="transmembrane region" description="Helical" evidence="9">
    <location>
        <begin position="228"/>
        <end position="251"/>
    </location>
</feature>
<evidence type="ECO:0000256" key="7">
    <source>
        <dbReference type="ARBA" id="ARBA00023008"/>
    </source>
</evidence>
<dbReference type="InterPro" id="IPR007348">
    <property type="entry name" value="CopC_dom"/>
</dbReference>
<accession>A0A1I1DUE5</accession>
<dbReference type="GO" id="GO:0046688">
    <property type="term" value="P:response to copper ion"/>
    <property type="evidence" value="ECO:0007669"/>
    <property type="project" value="InterPro"/>
</dbReference>
<feature type="domain" description="YtkA-like" evidence="13">
    <location>
        <begin position="461"/>
        <end position="527"/>
    </location>
</feature>
<dbReference type="Gene3D" id="2.60.40.1220">
    <property type="match status" value="1"/>
</dbReference>
<evidence type="ECO:0000256" key="3">
    <source>
        <dbReference type="ARBA" id="ARBA00022692"/>
    </source>
</evidence>
<reference evidence="14 15" key="1">
    <citation type="submission" date="2016-10" db="EMBL/GenBank/DDBJ databases">
        <authorList>
            <person name="de Groot N.N."/>
        </authorList>
    </citation>
    <scope>NUCLEOTIDE SEQUENCE [LARGE SCALE GENOMIC DNA]</scope>
    <source>
        <strain evidence="14 15">CGMCC 1.7056</strain>
    </source>
</reference>
<feature type="transmembrane region" description="Helical" evidence="9">
    <location>
        <begin position="188"/>
        <end position="208"/>
    </location>
</feature>
<dbReference type="RefSeq" id="WP_091119679.1">
    <property type="nucleotide sequence ID" value="NZ_FOLB01000001.1"/>
</dbReference>
<evidence type="ECO:0000256" key="6">
    <source>
        <dbReference type="ARBA" id="ARBA00022989"/>
    </source>
</evidence>
<dbReference type="PANTHER" id="PTHR34820:SF4">
    <property type="entry name" value="INNER MEMBRANE PROTEIN YEBZ"/>
    <property type="match status" value="1"/>
</dbReference>
<evidence type="ECO:0000256" key="5">
    <source>
        <dbReference type="ARBA" id="ARBA00022729"/>
    </source>
</evidence>
<comment type="subcellular location">
    <subcellularLocation>
        <location evidence="1">Cell membrane</location>
        <topology evidence="1">Multi-pass membrane protein</topology>
    </subcellularLocation>
</comment>
<dbReference type="GO" id="GO:0042597">
    <property type="term" value="C:periplasmic space"/>
    <property type="evidence" value="ECO:0007669"/>
    <property type="project" value="InterPro"/>
</dbReference>
<proteinExistence type="predicted"/>
<dbReference type="AlphaFoldDB" id="A0A1I1DUE5"/>
<evidence type="ECO:0000256" key="1">
    <source>
        <dbReference type="ARBA" id="ARBA00004651"/>
    </source>
</evidence>
<feature type="transmembrane region" description="Helical" evidence="9">
    <location>
        <begin position="326"/>
        <end position="348"/>
    </location>
</feature>
<evidence type="ECO:0000313" key="14">
    <source>
        <dbReference type="EMBL" id="SFB78026.1"/>
    </source>
</evidence>
<dbReference type="InterPro" id="IPR014756">
    <property type="entry name" value="Ig_E-set"/>
</dbReference>
<keyword evidence="5 10" id="KW-0732">Signal</keyword>
<dbReference type="GO" id="GO:0005886">
    <property type="term" value="C:plasma membrane"/>
    <property type="evidence" value="ECO:0007669"/>
    <property type="project" value="UniProtKB-SubCell"/>
</dbReference>
<dbReference type="STRING" id="574651.SAMN04487968_101481"/>
<evidence type="ECO:0000313" key="15">
    <source>
        <dbReference type="Proteomes" id="UP000198832"/>
    </source>
</evidence>
<dbReference type="OrthoDB" id="5242236at2"/>
<evidence type="ECO:0000256" key="2">
    <source>
        <dbReference type="ARBA" id="ARBA00022475"/>
    </source>
</evidence>
<feature type="transmembrane region" description="Helical" evidence="9">
    <location>
        <begin position="153"/>
        <end position="176"/>
    </location>
</feature>
<feature type="signal peptide" evidence="10">
    <location>
        <begin position="1"/>
        <end position="29"/>
    </location>
</feature>
<dbReference type="InterPro" id="IPR032693">
    <property type="entry name" value="YtkA-like_dom"/>
</dbReference>
<feature type="domain" description="Copper resistance protein D" evidence="12">
    <location>
        <begin position="322"/>
        <end position="426"/>
    </location>
</feature>
<dbReference type="SUPFAM" id="SSF81296">
    <property type="entry name" value="E set domains"/>
    <property type="match status" value="1"/>
</dbReference>
<protein>
    <submittedName>
        <fullName evidence="14">Copper transport protein</fullName>
    </submittedName>
</protein>
<dbReference type="GO" id="GO:0006825">
    <property type="term" value="P:copper ion transport"/>
    <property type="evidence" value="ECO:0007669"/>
    <property type="project" value="InterPro"/>
</dbReference>
<keyword evidence="8 9" id="KW-0472">Membrane</keyword>
<sequence length="546" mass="56057">MRKGSRRRAAQAFIVIALAVLGVLLPASAASAHASLVRSDPSDGAVLQVSPSTISFTFDETVTLTRKSVQVFDARGNPVPSEATGRDAVVTAALPPQLPQGTYVVVWRVVSADSHPIAGSIRFSVGTPSATVVAPQVVAADPALTRAISITAALNYLCLFLAGGVILFSLWVLDGITVGDKVRDRLTMARWLGACLAVFAAVNAGPMQGAEDLGLGMHGMGDDSALDLSLVGGSVVVLAAQVVGLAVAIFLPRWRTVATIGVIVAVVSPAWVGHSRSDGPEALTLPADVLHLLAGAVWFGGLVSLALTLGPLRARQHDAALVVSRFSTIGAAALGALTLTGVIASWRIVGSWSALVHTGYGRLLLVKIGIVAVVAAVAGFNRWRLVPGVAAAAADPGRRTAALRVHTAVWCEAALLVVVLGVTAFLTNLSPNQQPTPRPPDAARGRAVLTGTTGVTAAVSPGTVGRNTLTVQVQDAAGKPVAGYAAPAVALRSADVDLGEVPVHPTAAGTYTADVVLPEPGTWTVQVSVRLTRFENPVTSVEVQVR</sequence>
<dbReference type="Pfam" id="PF05425">
    <property type="entry name" value="CopD"/>
    <property type="match status" value="1"/>
</dbReference>
<gene>
    <name evidence="14" type="ORF">SAMN04487968_101481</name>
</gene>
<evidence type="ECO:0000256" key="4">
    <source>
        <dbReference type="ARBA" id="ARBA00022723"/>
    </source>
</evidence>
<feature type="transmembrane region" description="Helical" evidence="9">
    <location>
        <begin position="360"/>
        <end position="380"/>
    </location>
</feature>
<feature type="transmembrane region" description="Helical" evidence="9">
    <location>
        <begin position="256"/>
        <end position="272"/>
    </location>
</feature>
<dbReference type="PANTHER" id="PTHR34820">
    <property type="entry name" value="INNER MEMBRANE PROTEIN YEBZ"/>
    <property type="match status" value="1"/>
</dbReference>
<evidence type="ECO:0000259" key="12">
    <source>
        <dbReference type="Pfam" id="PF05425"/>
    </source>
</evidence>
<keyword evidence="3 9" id="KW-0812">Transmembrane</keyword>
<evidence type="ECO:0000256" key="9">
    <source>
        <dbReference type="SAM" id="Phobius"/>
    </source>
</evidence>
<dbReference type="InterPro" id="IPR014755">
    <property type="entry name" value="Cu-Rt/internalin_Ig-like"/>
</dbReference>
<name>A0A1I1DUE5_9ACTN</name>
<evidence type="ECO:0000256" key="8">
    <source>
        <dbReference type="ARBA" id="ARBA00023136"/>
    </source>
</evidence>
<keyword evidence="6 9" id="KW-1133">Transmembrane helix</keyword>
<dbReference type="InterPro" id="IPR013783">
    <property type="entry name" value="Ig-like_fold"/>
</dbReference>
<evidence type="ECO:0000259" key="11">
    <source>
        <dbReference type="Pfam" id="PF04234"/>
    </source>
</evidence>
<dbReference type="Gene3D" id="2.60.40.10">
    <property type="entry name" value="Immunoglobulins"/>
    <property type="match status" value="1"/>
</dbReference>
<dbReference type="InterPro" id="IPR032694">
    <property type="entry name" value="CopC/D"/>
</dbReference>
<feature type="transmembrane region" description="Helical" evidence="9">
    <location>
        <begin position="292"/>
        <end position="314"/>
    </location>
</feature>
<feature type="transmembrane region" description="Helical" evidence="9">
    <location>
        <begin position="401"/>
        <end position="426"/>
    </location>
</feature>
<dbReference type="GO" id="GO:0005975">
    <property type="term" value="P:carbohydrate metabolic process"/>
    <property type="evidence" value="ECO:0007669"/>
    <property type="project" value="UniProtKB-ARBA"/>
</dbReference>
<keyword evidence="4" id="KW-0479">Metal-binding</keyword>
<dbReference type="Proteomes" id="UP000198832">
    <property type="component" value="Unassembled WGS sequence"/>
</dbReference>
<dbReference type="GO" id="GO:0005507">
    <property type="term" value="F:copper ion binding"/>
    <property type="evidence" value="ECO:0007669"/>
    <property type="project" value="InterPro"/>
</dbReference>